<feature type="transmembrane region" description="Helical" evidence="6">
    <location>
        <begin position="302"/>
        <end position="324"/>
    </location>
</feature>
<organism evidence="8 9">
    <name type="scientific">Pelagerythrobacter aerophilus</name>
    <dbReference type="NCBI Taxonomy" id="2306995"/>
    <lineage>
        <taxon>Bacteria</taxon>
        <taxon>Pseudomonadati</taxon>
        <taxon>Pseudomonadota</taxon>
        <taxon>Alphaproteobacteria</taxon>
        <taxon>Sphingomonadales</taxon>
        <taxon>Erythrobacteraceae</taxon>
        <taxon>Pelagerythrobacter</taxon>
    </lineage>
</organism>
<dbReference type="EMBL" id="QXFK01000015">
    <property type="protein sequence ID" value="RIV78622.1"/>
    <property type="molecule type" value="Genomic_DNA"/>
</dbReference>
<evidence type="ECO:0000256" key="6">
    <source>
        <dbReference type="HAMAP-Rule" id="MF_01844"/>
    </source>
</evidence>
<dbReference type="PANTHER" id="PTHR30341">
    <property type="entry name" value="SODIUM ION/PROTON ANTIPORTER NHAA-RELATED"/>
    <property type="match status" value="1"/>
</dbReference>
<keyword evidence="6" id="KW-0050">Antiport</keyword>
<keyword evidence="5 6" id="KW-0472">Membrane</keyword>
<evidence type="ECO:0000256" key="4">
    <source>
        <dbReference type="ARBA" id="ARBA00022989"/>
    </source>
</evidence>
<dbReference type="PANTHER" id="PTHR30341:SF0">
    <property type="entry name" value="NA(+)_H(+) ANTIPORTER NHAA"/>
    <property type="match status" value="1"/>
</dbReference>
<dbReference type="NCBIfam" id="TIGR00773">
    <property type="entry name" value="NhaA"/>
    <property type="match status" value="1"/>
</dbReference>
<comment type="caution">
    <text evidence="8">The sequence shown here is derived from an EMBL/GenBank/DDBJ whole genome shotgun (WGS) entry which is preliminary data.</text>
</comment>
<keyword evidence="9" id="KW-1185">Reference proteome</keyword>
<feature type="transmembrane region" description="Helical" evidence="6">
    <location>
        <begin position="159"/>
        <end position="185"/>
    </location>
</feature>
<evidence type="ECO:0000256" key="3">
    <source>
        <dbReference type="ARBA" id="ARBA00022692"/>
    </source>
</evidence>
<keyword evidence="6" id="KW-0915">Sodium</keyword>
<keyword evidence="6" id="KW-0739">Sodium transport</keyword>
<dbReference type="SUPFAM" id="SSF52833">
    <property type="entry name" value="Thioredoxin-like"/>
    <property type="match status" value="1"/>
</dbReference>
<accession>A0A418NIF7</accession>
<feature type="transmembrane region" description="Helical" evidence="6">
    <location>
        <begin position="273"/>
        <end position="295"/>
    </location>
</feature>
<dbReference type="InterPro" id="IPR036249">
    <property type="entry name" value="Thioredoxin-like_sf"/>
</dbReference>
<dbReference type="GO" id="GO:0015385">
    <property type="term" value="F:sodium:proton antiporter activity"/>
    <property type="evidence" value="ECO:0007669"/>
    <property type="project" value="UniProtKB-UniRule"/>
</dbReference>
<dbReference type="Proteomes" id="UP000285092">
    <property type="component" value="Unassembled WGS sequence"/>
</dbReference>
<dbReference type="AlphaFoldDB" id="A0A418NIF7"/>
<evidence type="ECO:0000313" key="9">
    <source>
        <dbReference type="Proteomes" id="UP000285092"/>
    </source>
</evidence>
<dbReference type="Pfam" id="PF06965">
    <property type="entry name" value="Na_H_antiport_1"/>
    <property type="match status" value="1"/>
</dbReference>
<evidence type="ECO:0000313" key="8">
    <source>
        <dbReference type="EMBL" id="RIV78622.1"/>
    </source>
</evidence>
<keyword evidence="4 6" id="KW-1133">Transmembrane helix</keyword>
<sequence length="580" mass="61687">MIKYGDYLDPLTGRARDILLRTAGRLPEATAFAYRQLPSDSGPALLAARAAVAAGKQDAFWKMHDALFRSSEQMAEDRIVEIAAQLDLDILQFKADLASPETLQRIEEDRASAEAAGVERTPALFIDGRRYQGVWDELALLETIERPLGLRIRFAGQAFAEWAASAGVVLVAATILALVVANSGWREPYELLRETPLGLSFGDATFALPLHAWINDGLMALFFLLVGIEIKRELVTGELSDFRRAKLPIIGAIGGMAVPALIYAAVTVGTPEIVGWGVPMATDIAFTLGLMALLGNRVPSSLVIFVSALAIADDLGAILVIALFYSSGIAVGPLLVAAGLFGAMMLLNRGSIYTRTPYLLLGAALWAFVHESGLHATLAGVLTAIAIPSRAAANLQGVAAQTTAIFQSQLRRADAVVEERTEIEPGALKALQRAIGRLREPGYHLQHALENWSSFLVLPLFAFFNTGIVIAGASFAPLSGANLGVILGLLVGKPLGIVGLCWLAVRLRLAELSSEISWAQLTGAGILAGVGFTMSIFIAGAAFTGPELQTVKLSILLGSLLAAAFGTLILARTSWTNRRD</sequence>
<feature type="transmembrane region" description="Helical" evidence="6">
    <location>
        <begin position="517"/>
        <end position="541"/>
    </location>
</feature>
<dbReference type="InterPro" id="IPR012336">
    <property type="entry name" value="Thioredoxin-like_fold"/>
</dbReference>
<keyword evidence="6" id="KW-0406">Ion transport</keyword>
<proteinExistence type="inferred from homology"/>
<dbReference type="InterPro" id="IPR023171">
    <property type="entry name" value="Na/H_antiporter_dom_sf"/>
</dbReference>
<dbReference type="GO" id="GO:0006885">
    <property type="term" value="P:regulation of pH"/>
    <property type="evidence" value="ECO:0007669"/>
    <property type="project" value="UniProtKB-UniRule"/>
</dbReference>
<feature type="transmembrane region" description="Helical" evidence="6">
    <location>
        <begin position="205"/>
        <end position="226"/>
    </location>
</feature>
<dbReference type="Pfam" id="PF13462">
    <property type="entry name" value="Thioredoxin_4"/>
    <property type="match status" value="1"/>
</dbReference>
<dbReference type="HAMAP" id="MF_01844">
    <property type="entry name" value="NhaA"/>
    <property type="match status" value="1"/>
</dbReference>
<feature type="transmembrane region" description="Helical" evidence="6">
    <location>
        <begin position="483"/>
        <end position="505"/>
    </location>
</feature>
<dbReference type="Gene3D" id="1.20.1530.10">
    <property type="entry name" value="Na+/H+ antiporter like domain"/>
    <property type="match status" value="1"/>
</dbReference>
<feature type="transmembrane region" description="Helical" evidence="6">
    <location>
        <begin position="455"/>
        <end position="477"/>
    </location>
</feature>
<evidence type="ECO:0000256" key="2">
    <source>
        <dbReference type="ARBA" id="ARBA00022475"/>
    </source>
</evidence>
<gene>
    <name evidence="6 8" type="primary">nhaA</name>
    <name evidence="8" type="ORF">D2V04_07400</name>
</gene>
<reference evidence="8 9" key="1">
    <citation type="submission" date="2018-08" db="EMBL/GenBank/DDBJ databases">
        <title>Altererythrobacter sp.Ery1 and Ery12, the genome sequencing of novel strains in genus Alterythrobacter.</title>
        <authorList>
            <person name="Cheng H."/>
            <person name="Wu Y.-H."/>
            <person name="Fang C."/>
            <person name="Xu X.-W."/>
        </authorList>
    </citation>
    <scope>NUCLEOTIDE SEQUENCE [LARGE SCALE GENOMIC DNA]</scope>
    <source>
        <strain evidence="8 9">Ery1</strain>
    </source>
</reference>
<keyword evidence="3 6" id="KW-0812">Transmembrane</keyword>
<dbReference type="Gene3D" id="3.40.30.10">
    <property type="entry name" value="Glutaredoxin"/>
    <property type="match status" value="1"/>
</dbReference>
<keyword evidence="2 6" id="KW-1003">Cell membrane</keyword>
<comment type="catalytic activity">
    <reaction evidence="6">
        <text>Na(+)(in) + 2 H(+)(out) = Na(+)(out) + 2 H(+)(in)</text>
        <dbReference type="Rhea" id="RHEA:29251"/>
        <dbReference type="ChEBI" id="CHEBI:15378"/>
        <dbReference type="ChEBI" id="CHEBI:29101"/>
    </reaction>
</comment>
<feature type="transmembrane region" description="Helical" evidence="6">
    <location>
        <begin position="330"/>
        <end position="347"/>
    </location>
</feature>
<comment type="similarity">
    <text evidence="6">Belongs to the NhaA Na(+)/H(+) (TC 2.A.33) antiporter family.</text>
</comment>
<protein>
    <recommendedName>
        <fullName evidence="6">Na(+)/H(+) antiporter NhaA</fullName>
    </recommendedName>
    <alternativeName>
        <fullName evidence="6">Sodium/proton antiporter NhaA</fullName>
    </alternativeName>
</protein>
<feature type="transmembrane region" description="Helical" evidence="6">
    <location>
        <begin position="247"/>
        <end position="267"/>
    </location>
</feature>
<evidence type="ECO:0000259" key="7">
    <source>
        <dbReference type="Pfam" id="PF13462"/>
    </source>
</evidence>
<name>A0A418NIF7_9SPHN</name>
<evidence type="ECO:0000256" key="5">
    <source>
        <dbReference type="ARBA" id="ARBA00023136"/>
    </source>
</evidence>
<feature type="transmembrane region" description="Helical" evidence="6">
    <location>
        <begin position="553"/>
        <end position="571"/>
    </location>
</feature>
<dbReference type="InterPro" id="IPR004670">
    <property type="entry name" value="NhaA"/>
</dbReference>
<comment type="subcellular location">
    <subcellularLocation>
        <location evidence="1">Cell inner membrane</location>
        <topology evidence="1">Multi-pass membrane protein</topology>
    </subcellularLocation>
    <subcellularLocation>
        <location evidence="6">Cell membrane</location>
        <topology evidence="6">Multi-pass membrane protein</topology>
    </subcellularLocation>
</comment>
<comment type="function">
    <text evidence="6">Na(+)/H(+) antiporter that extrudes sodium in exchange for external protons.</text>
</comment>
<feature type="domain" description="Thioredoxin-like fold" evidence="7">
    <location>
        <begin position="32"/>
        <end position="144"/>
    </location>
</feature>
<keyword evidence="6" id="KW-0813">Transport</keyword>
<dbReference type="GO" id="GO:0005886">
    <property type="term" value="C:plasma membrane"/>
    <property type="evidence" value="ECO:0007669"/>
    <property type="project" value="UniProtKB-SubCell"/>
</dbReference>
<evidence type="ECO:0000256" key="1">
    <source>
        <dbReference type="ARBA" id="ARBA00004429"/>
    </source>
</evidence>